<keyword evidence="2" id="KW-0472">Membrane</keyword>
<evidence type="ECO:0000313" key="3">
    <source>
        <dbReference type="EMBL" id="OKH24565.1"/>
    </source>
</evidence>
<keyword evidence="2" id="KW-0812">Transmembrane</keyword>
<dbReference type="AlphaFoldDB" id="A0A1U7HM18"/>
<feature type="transmembrane region" description="Helical" evidence="2">
    <location>
        <begin position="16"/>
        <end position="34"/>
    </location>
</feature>
<keyword evidence="1" id="KW-0175">Coiled coil</keyword>
<dbReference type="InterPro" id="IPR033456">
    <property type="entry name" value="DUF5132"/>
</dbReference>
<keyword evidence="4" id="KW-1185">Reference proteome</keyword>
<name>A0A1U7HM18_9CYAN</name>
<dbReference type="Pfam" id="PF17195">
    <property type="entry name" value="DUF5132"/>
    <property type="match status" value="1"/>
</dbReference>
<evidence type="ECO:0000256" key="1">
    <source>
        <dbReference type="SAM" id="Coils"/>
    </source>
</evidence>
<dbReference type="EMBL" id="MRCB01000006">
    <property type="protein sequence ID" value="OKH24565.1"/>
    <property type="molecule type" value="Genomic_DNA"/>
</dbReference>
<feature type="coiled-coil region" evidence="1">
    <location>
        <begin position="49"/>
        <end position="80"/>
    </location>
</feature>
<evidence type="ECO:0000256" key="2">
    <source>
        <dbReference type="SAM" id="Phobius"/>
    </source>
</evidence>
<organism evidence="3 4">
    <name type="scientific">Hydrococcus rivularis NIES-593</name>
    <dbReference type="NCBI Taxonomy" id="1921803"/>
    <lineage>
        <taxon>Bacteria</taxon>
        <taxon>Bacillati</taxon>
        <taxon>Cyanobacteriota</taxon>
        <taxon>Cyanophyceae</taxon>
        <taxon>Pleurocapsales</taxon>
        <taxon>Hydrococcaceae</taxon>
        <taxon>Hydrococcus</taxon>
    </lineage>
</organism>
<dbReference type="Proteomes" id="UP000186868">
    <property type="component" value="Unassembled WGS sequence"/>
</dbReference>
<sequence>MFNRLKVFCQNNPGKAIAIGIGAVVLAPTLVPLLKPAAKASLKTGVLFYNKAKESLAETREILEDIVEEAKAEMAAEQMQKDEDD</sequence>
<proteinExistence type="predicted"/>
<dbReference type="RefSeq" id="WP_073599044.1">
    <property type="nucleotide sequence ID" value="NZ_MRCB01000006.1"/>
</dbReference>
<keyword evidence="2" id="KW-1133">Transmembrane helix</keyword>
<reference evidence="3 4" key="1">
    <citation type="submission" date="2016-11" db="EMBL/GenBank/DDBJ databases">
        <title>Draft Genome Sequences of Nine Cyanobacterial Strains from Diverse Habitats.</title>
        <authorList>
            <person name="Zhu T."/>
            <person name="Hou S."/>
            <person name="Lu X."/>
            <person name="Hess W.R."/>
        </authorList>
    </citation>
    <scope>NUCLEOTIDE SEQUENCE [LARGE SCALE GENOMIC DNA]</scope>
    <source>
        <strain evidence="3 4">NIES-593</strain>
    </source>
</reference>
<evidence type="ECO:0000313" key="4">
    <source>
        <dbReference type="Proteomes" id="UP000186868"/>
    </source>
</evidence>
<gene>
    <name evidence="3" type="ORF">NIES593_07405</name>
</gene>
<comment type="caution">
    <text evidence="3">The sequence shown here is derived from an EMBL/GenBank/DDBJ whole genome shotgun (WGS) entry which is preliminary data.</text>
</comment>
<protein>
    <submittedName>
        <fullName evidence="3">DUF5132 domain-containing protein</fullName>
    </submittedName>
</protein>
<accession>A0A1U7HM18</accession>